<accession>A0A6J5YD51</accession>
<dbReference type="InterPro" id="IPR005864">
    <property type="entry name" value="ATP_synth_F0_bsu_bac"/>
</dbReference>
<keyword evidence="7 15" id="KW-0812">Transmembrane</keyword>
<feature type="coiled-coil region" evidence="14">
    <location>
        <begin position="60"/>
        <end position="94"/>
    </location>
</feature>
<dbReference type="PANTHER" id="PTHR33445:SF1">
    <property type="entry name" value="ATP SYNTHASE SUBUNIT B"/>
    <property type="match status" value="1"/>
</dbReference>
<evidence type="ECO:0000256" key="2">
    <source>
        <dbReference type="ARBA" id="ARBA00004308"/>
    </source>
</evidence>
<dbReference type="EMBL" id="CAEMXZ010000075">
    <property type="protein sequence ID" value="CAB4323823.1"/>
    <property type="molecule type" value="Genomic_DNA"/>
</dbReference>
<keyword evidence="12" id="KW-0066">ATP synthesis</keyword>
<dbReference type="InterPro" id="IPR002146">
    <property type="entry name" value="ATP_synth_b/b'su_bac/chlpt"/>
</dbReference>
<keyword evidence="11 15" id="KW-0472">Membrane</keyword>
<evidence type="ECO:0000256" key="12">
    <source>
        <dbReference type="ARBA" id="ARBA00023310"/>
    </source>
</evidence>
<keyword evidence="8" id="KW-0375">Hydrogen ion transport</keyword>
<evidence type="ECO:0000256" key="15">
    <source>
        <dbReference type="SAM" id="Phobius"/>
    </source>
</evidence>
<gene>
    <name evidence="16" type="ORF">UFOPK1392_01583</name>
</gene>
<comment type="similarity">
    <text evidence="3">Belongs to the ATPase B chain family.</text>
</comment>
<reference evidence="16" key="1">
    <citation type="submission" date="2020-05" db="EMBL/GenBank/DDBJ databases">
        <authorList>
            <person name="Chiriac C."/>
            <person name="Salcher M."/>
            <person name="Ghai R."/>
            <person name="Kavagutti S V."/>
        </authorList>
    </citation>
    <scope>NUCLEOTIDE SEQUENCE</scope>
</reference>
<keyword evidence="14" id="KW-0175">Coiled coil</keyword>
<dbReference type="AlphaFoldDB" id="A0A6J5YD51"/>
<keyword evidence="9 15" id="KW-1133">Transmembrane helix</keyword>
<dbReference type="GO" id="GO:0046961">
    <property type="term" value="F:proton-transporting ATPase activity, rotational mechanism"/>
    <property type="evidence" value="ECO:0007669"/>
    <property type="project" value="TreeGrafter"/>
</dbReference>
<evidence type="ECO:0000256" key="6">
    <source>
        <dbReference type="ARBA" id="ARBA00022547"/>
    </source>
</evidence>
<keyword evidence="4" id="KW-0813">Transport</keyword>
<dbReference type="Pfam" id="PF00430">
    <property type="entry name" value="ATP-synt_B"/>
    <property type="match status" value="1"/>
</dbReference>
<name>A0A6J5YD51_9ZZZZ</name>
<proteinExistence type="inferred from homology"/>
<evidence type="ECO:0000313" key="16">
    <source>
        <dbReference type="EMBL" id="CAB4323823.1"/>
    </source>
</evidence>
<sequence length="181" mass="18823">MNFLILASEAGAEGAHHSNGFIIPGDINEVIWGTISFLLIVVLISWKGGPAIKAMWNGRIDRIAAELDRAENSRTSAEAQLASVESAIANADAERQRILVEARSTATTLKAQIIAKADADAADVRARGAADAEASKAQATSDLQTEIGSLALGAAEAVVANALDAATQNELIDNYITKVGA</sequence>
<dbReference type="NCBIfam" id="TIGR01144">
    <property type="entry name" value="ATP_synt_b"/>
    <property type="match status" value="1"/>
</dbReference>
<evidence type="ECO:0000256" key="9">
    <source>
        <dbReference type="ARBA" id="ARBA00022989"/>
    </source>
</evidence>
<evidence type="ECO:0000256" key="8">
    <source>
        <dbReference type="ARBA" id="ARBA00022781"/>
    </source>
</evidence>
<dbReference type="CDD" id="cd06503">
    <property type="entry name" value="ATP-synt_Fo_b"/>
    <property type="match status" value="1"/>
</dbReference>
<keyword evidence="6" id="KW-0138">CF(0)</keyword>
<evidence type="ECO:0000256" key="7">
    <source>
        <dbReference type="ARBA" id="ARBA00022692"/>
    </source>
</evidence>
<comment type="subcellular location">
    <subcellularLocation>
        <location evidence="2">Endomembrane system</location>
    </subcellularLocation>
    <subcellularLocation>
        <location evidence="1">Membrane</location>
        <topology evidence="1">Single-pass membrane protein</topology>
    </subcellularLocation>
</comment>
<evidence type="ECO:0000256" key="1">
    <source>
        <dbReference type="ARBA" id="ARBA00004167"/>
    </source>
</evidence>
<dbReference type="GO" id="GO:0045259">
    <property type="term" value="C:proton-transporting ATP synthase complex"/>
    <property type="evidence" value="ECO:0007669"/>
    <property type="project" value="UniProtKB-KW"/>
</dbReference>
<evidence type="ECO:0000256" key="11">
    <source>
        <dbReference type="ARBA" id="ARBA00023136"/>
    </source>
</evidence>
<keyword evidence="10" id="KW-0406">Ion transport</keyword>
<feature type="transmembrane region" description="Helical" evidence="15">
    <location>
        <begin position="30"/>
        <end position="49"/>
    </location>
</feature>
<evidence type="ECO:0000256" key="5">
    <source>
        <dbReference type="ARBA" id="ARBA00022475"/>
    </source>
</evidence>
<comment type="function">
    <text evidence="13">F(1)F(0) ATP synthase produces ATP from ADP in the presence of a proton or sodium gradient. F-type ATPases consist of two structural domains, F(1) containing the extramembraneous catalytic core and F(0) containing the membrane proton channel, linked together by a central stalk and a peripheral stalk. During catalysis, ATP synthesis in the catalytic domain of F(1) is coupled via a rotary mechanism of the central stalk subunits to proton translocation.</text>
</comment>
<evidence type="ECO:0000256" key="10">
    <source>
        <dbReference type="ARBA" id="ARBA00023065"/>
    </source>
</evidence>
<dbReference type="GO" id="GO:0012505">
    <property type="term" value="C:endomembrane system"/>
    <property type="evidence" value="ECO:0007669"/>
    <property type="project" value="UniProtKB-SubCell"/>
</dbReference>
<evidence type="ECO:0000256" key="4">
    <source>
        <dbReference type="ARBA" id="ARBA00022448"/>
    </source>
</evidence>
<protein>
    <submittedName>
        <fullName evidence="16">Unannotated protein</fullName>
    </submittedName>
</protein>
<dbReference type="HAMAP" id="MF_01398">
    <property type="entry name" value="ATP_synth_b_bprime"/>
    <property type="match status" value="1"/>
</dbReference>
<evidence type="ECO:0000256" key="14">
    <source>
        <dbReference type="SAM" id="Coils"/>
    </source>
</evidence>
<dbReference type="InterPro" id="IPR050059">
    <property type="entry name" value="ATP_synthase_B_chain"/>
</dbReference>
<keyword evidence="5" id="KW-1003">Cell membrane</keyword>
<dbReference type="PANTHER" id="PTHR33445">
    <property type="entry name" value="ATP SYNTHASE SUBUNIT B', CHLOROPLASTIC"/>
    <property type="match status" value="1"/>
</dbReference>
<evidence type="ECO:0000256" key="13">
    <source>
        <dbReference type="ARBA" id="ARBA00025198"/>
    </source>
</evidence>
<evidence type="ECO:0000256" key="3">
    <source>
        <dbReference type="ARBA" id="ARBA00005513"/>
    </source>
</evidence>
<dbReference type="GO" id="GO:0015986">
    <property type="term" value="P:proton motive force-driven ATP synthesis"/>
    <property type="evidence" value="ECO:0007669"/>
    <property type="project" value="InterPro"/>
</dbReference>
<organism evidence="16">
    <name type="scientific">freshwater metagenome</name>
    <dbReference type="NCBI Taxonomy" id="449393"/>
    <lineage>
        <taxon>unclassified sequences</taxon>
        <taxon>metagenomes</taxon>
        <taxon>ecological metagenomes</taxon>
    </lineage>
</organism>